<dbReference type="InterPro" id="IPR040449">
    <property type="entry name" value="Peptidase_S66_N"/>
</dbReference>
<dbReference type="InterPro" id="IPR027478">
    <property type="entry name" value="LdcA_N"/>
</dbReference>
<sequence>MIGVTAPSSGVKIELHHMFKRACESMKRKGYKVVCGETVWTQEKAKSASAKKRANEFIEMMKR</sequence>
<gene>
    <name evidence="2" type="ORF">HNR31_003013</name>
</gene>
<keyword evidence="2" id="KW-0645">Protease</keyword>
<accession>A0A7W0BZN2</accession>
<dbReference type="InterPro" id="IPR029062">
    <property type="entry name" value="Class_I_gatase-like"/>
</dbReference>
<dbReference type="Pfam" id="PF02016">
    <property type="entry name" value="Peptidase_S66"/>
    <property type="match status" value="1"/>
</dbReference>
<keyword evidence="2" id="KW-0378">Hydrolase</keyword>
<dbReference type="EMBL" id="JACDUT010000010">
    <property type="protein sequence ID" value="MBA2876218.1"/>
    <property type="molecule type" value="Genomic_DNA"/>
</dbReference>
<evidence type="ECO:0000313" key="3">
    <source>
        <dbReference type="Proteomes" id="UP000523087"/>
    </source>
</evidence>
<name>A0A7W0BZN2_9BACL</name>
<dbReference type="Proteomes" id="UP000523087">
    <property type="component" value="Unassembled WGS sequence"/>
</dbReference>
<proteinExistence type="predicted"/>
<dbReference type="SUPFAM" id="SSF52317">
    <property type="entry name" value="Class I glutamine amidotransferase-like"/>
    <property type="match status" value="1"/>
</dbReference>
<comment type="caution">
    <text evidence="2">The sequence shown here is derived from an EMBL/GenBank/DDBJ whole genome shotgun (WGS) entry which is preliminary data.</text>
</comment>
<evidence type="ECO:0000259" key="1">
    <source>
        <dbReference type="Pfam" id="PF02016"/>
    </source>
</evidence>
<keyword evidence="3" id="KW-1185">Reference proteome</keyword>
<dbReference type="AlphaFoldDB" id="A0A7W0BZN2"/>
<organism evidence="2 3">
    <name type="scientific">Thermaerobacillus caldiproteolyticus</name>
    <dbReference type="NCBI Taxonomy" id="247480"/>
    <lineage>
        <taxon>Bacteria</taxon>
        <taxon>Bacillati</taxon>
        <taxon>Bacillota</taxon>
        <taxon>Bacilli</taxon>
        <taxon>Bacillales</taxon>
        <taxon>Anoxybacillaceae</taxon>
        <taxon>Thermaerobacillus</taxon>
    </lineage>
</organism>
<evidence type="ECO:0000313" key="2">
    <source>
        <dbReference type="EMBL" id="MBA2876218.1"/>
    </source>
</evidence>
<protein>
    <submittedName>
        <fullName evidence="2">Muramoyltetrapeptide carboxypeptidase LdcA involved in peptidoglycan recycling</fullName>
    </submittedName>
</protein>
<dbReference type="Gene3D" id="3.40.50.10740">
    <property type="entry name" value="Class I glutamine amidotransferase-like"/>
    <property type="match status" value="1"/>
</dbReference>
<keyword evidence="2" id="KW-0121">Carboxypeptidase</keyword>
<reference evidence="2 3" key="1">
    <citation type="submission" date="2020-07" db="EMBL/GenBank/DDBJ databases">
        <title>Genomic Encyclopedia of Type Strains, Phase IV (KMG-IV): sequencing the most valuable type-strain genomes for metagenomic binning, comparative biology and taxonomic classification.</title>
        <authorList>
            <person name="Goeker M."/>
        </authorList>
    </citation>
    <scope>NUCLEOTIDE SEQUENCE [LARGE SCALE GENOMIC DNA]</scope>
    <source>
        <strain evidence="2 3">DSM 15730</strain>
    </source>
</reference>
<dbReference type="GO" id="GO:0004180">
    <property type="term" value="F:carboxypeptidase activity"/>
    <property type="evidence" value="ECO:0007669"/>
    <property type="project" value="UniProtKB-KW"/>
</dbReference>
<feature type="domain" description="LD-carboxypeptidase N-terminal" evidence="1">
    <location>
        <begin position="2"/>
        <end position="62"/>
    </location>
</feature>